<comment type="caution">
    <text evidence="3">The sequence shown here is derived from an EMBL/GenBank/DDBJ whole genome shotgun (WGS) entry which is preliminary data.</text>
</comment>
<feature type="chain" id="PRO_5021510251" evidence="2">
    <location>
        <begin position="39"/>
        <end position="533"/>
    </location>
</feature>
<dbReference type="EMBL" id="BJMU01000009">
    <property type="protein sequence ID" value="GEB83289.1"/>
    <property type="molecule type" value="Genomic_DNA"/>
</dbReference>
<dbReference type="RefSeq" id="WP_082064730.1">
    <property type="nucleotide sequence ID" value="NZ_BJMU01000009.1"/>
</dbReference>
<dbReference type="InterPro" id="IPR052932">
    <property type="entry name" value="OprB_Porin"/>
</dbReference>
<accession>A0A4Y3TPA2</accession>
<sequence>MRSGFLTSFFIGSGQRLRRFFLASGTVCTVLLPTVAFAQNRPEDQVEHDQDSLGNSAPFMNQFGPGVTTKGLHLPRASQEQDEPLDTSDTLLGTMGGVRTWLYRYGITLDMEDVEELWGNTSGGTPSLADVRSGTGTGPSYNAMTAPTLTVDLKKLIGLKGGILTISALQTRGRSITQDHLGTFNPISGYEADRSTRLFELWYRQLLFNDTLGIKIGQQNLESEFMLTNYGGLFLNSNFGWPMAPSVNLYSGGPSWPLSSPALRLRYRPHNAVTILAAVADDNPPGNRYNAFSIQHGGNTSDPANQVTHDGSGTRFNTGTGALLIGEIHYTLNRQPEDLSDVTKDPGLPGIYKLGGFYDTAKFPDYRYNTHDQLMGKGGGTPRWDRGNWMVYAVIDQMVWRPSYKSDRSLGLFFRATGNRGDRNLVSFAADAGMNFKAPFSGRPNDTVGIGWGLGRSSSGWRRYNRTAKTRVPGNENHLEITYQAEVRPWLVVQPDFQQMWNPMGGRPDPRYPSSSRRIGNETIFGLHTSITF</sequence>
<name>A0A4Y3TPA2_9PROT</name>
<gene>
    <name evidence="3" type="ORF">AOR01nite_17660</name>
</gene>
<dbReference type="AlphaFoldDB" id="A0A4Y3TPA2"/>
<organism evidence="3 4">
    <name type="scientific">Acetobacter orleanensis</name>
    <dbReference type="NCBI Taxonomy" id="104099"/>
    <lineage>
        <taxon>Bacteria</taxon>
        <taxon>Pseudomonadati</taxon>
        <taxon>Pseudomonadota</taxon>
        <taxon>Alphaproteobacteria</taxon>
        <taxon>Acetobacterales</taxon>
        <taxon>Acetobacteraceae</taxon>
        <taxon>Acetobacter</taxon>
    </lineage>
</organism>
<protein>
    <submittedName>
        <fullName evidence="3">Porin</fullName>
    </submittedName>
</protein>
<dbReference type="Gene3D" id="2.40.160.180">
    <property type="entry name" value="Carbohydrate-selective porin OprB"/>
    <property type="match status" value="1"/>
</dbReference>
<keyword evidence="4" id="KW-1185">Reference proteome</keyword>
<dbReference type="OrthoDB" id="177316at2"/>
<dbReference type="GO" id="GO:0015288">
    <property type="term" value="F:porin activity"/>
    <property type="evidence" value="ECO:0007669"/>
    <property type="project" value="InterPro"/>
</dbReference>
<evidence type="ECO:0000313" key="3">
    <source>
        <dbReference type="EMBL" id="GEB83289.1"/>
    </source>
</evidence>
<comment type="similarity">
    <text evidence="1 2">Belongs to the OprB family.</text>
</comment>
<proteinExistence type="inferred from homology"/>
<evidence type="ECO:0000256" key="2">
    <source>
        <dbReference type="RuleBase" id="RU363072"/>
    </source>
</evidence>
<dbReference type="Pfam" id="PF04966">
    <property type="entry name" value="OprB"/>
    <property type="match status" value="1"/>
</dbReference>
<reference evidence="3 4" key="1">
    <citation type="submission" date="2019-06" db="EMBL/GenBank/DDBJ databases">
        <title>Whole genome shotgun sequence of Acetobacter orleanensis NBRC 13752.</title>
        <authorList>
            <person name="Hosoyama A."/>
            <person name="Uohara A."/>
            <person name="Ohji S."/>
            <person name="Ichikawa N."/>
        </authorList>
    </citation>
    <scope>NUCLEOTIDE SEQUENCE [LARGE SCALE GENOMIC DNA]</scope>
    <source>
        <strain evidence="3 4">NBRC 13752</strain>
    </source>
</reference>
<dbReference type="InterPro" id="IPR038673">
    <property type="entry name" value="OprB_sf"/>
</dbReference>
<dbReference type="GO" id="GO:0016020">
    <property type="term" value="C:membrane"/>
    <property type="evidence" value="ECO:0007669"/>
    <property type="project" value="InterPro"/>
</dbReference>
<keyword evidence="2" id="KW-0732">Signal</keyword>
<dbReference type="STRING" id="104099.AD949_08430"/>
<evidence type="ECO:0000313" key="4">
    <source>
        <dbReference type="Proteomes" id="UP000317617"/>
    </source>
</evidence>
<evidence type="ECO:0000256" key="1">
    <source>
        <dbReference type="ARBA" id="ARBA00008769"/>
    </source>
</evidence>
<dbReference type="InterPro" id="IPR007049">
    <property type="entry name" value="Carb-sel_porin_OprB"/>
</dbReference>
<dbReference type="Proteomes" id="UP000317617">
    <property type="component" value="Unassembled WGS sequence"/>
</dbReference>
<dbReference type="PANTHER" id="PTHR37944">
    <property type="entry name" value="PORIN B"/>
    <property type="match status" value="1"/>
</dbReference>
<dbReference type="PANTHER" id="PTHR37944:SF1">
    <property type="entry name" value="PORIN B"/>
    <property type="match status" value="1"/>
</dbReference>
<feature type="signal peptide" evidence="2">
    <location>
        <begin position="1"/>
        <end position="38"/>
    </location>
</feature>
<dbReference type="GO" id="GO:0008643">
    <property type="term" value="P:carbohydrate transport"/>
    <property type="evidence" value="ECO:0007669"/>
    <property type="project" value="InterPro"/>
</dbReference>